<feature type="compositionally biased region" description="Basic and acidic residues" evidence="1">
    <location>
        <begin position="656"/>
        <end position="667"/>
    </location>
</feature>
<dbReference type="InterPro" id="IPR046700">
    <property type="entry name" value="DUF6570"/>
</dbReference>
<reference evidence="3" key="2">
    <citation type="journal article" date="2023" name="BMC Genomics">
        <title>Pest status, molecular evolution, and epigenetic factors derived from the genome assembly of Frankliniella fusca, a thysanopteran phytovirus vector.</title>
        <authorList>
            <person name="Catto M.A."/>
            <person name="Labadie P.E."/>
            <person name="Jacobson A.L."/>
            <person name="Kennedy G.G."/>
            <person name="Srinivasan R."/>
            <person name="Hunt B.G."/>
        </authorList>
    </citation>
    <scope>NUCLEOTIDE SEQUENCE</scope>
    <source>
        <strain evidence="3">PL_HMW_Pooled</strain>
    </source>
</reference>
<feature type="compositionally biased region" description="Polar residues" evidence="1">
    <location>
        <begin position="645"/>
        <end position="655"/>
    </location>
</feature>
<dbReference type="AlphaFoldDB" id="A0AAE1LPG8"/>
<evidence type="ECO:0000259" key="2">
    <source>
        <dbReference type="Pfam" id="PF20209"/>
    </source>
</evidence>
<evidence type="ECO:0000313" key="3">
    <source>
        <dbReference type="EMBL" id="KAK3927198.1"/>
    </source>
</evidence>
<feature type="compositionally biased region" description="Polar residues" evidence="1">
    <location>
        <begin position="588"/>
        <end position="601"/>
    </location>
</feature>
<feature type="region of interest" description="Disordered" evidence="1">
    <location>
        <begin position="549"/>
        <end position="701"/>
    </location>
</feature>
<dbReference type="Proteomes" id="UP001219518">
    <property type="component" value="Unassembled WGS sequence"/>
</dbReference>
<dbReference type="Pfam" id="PF20209">
    <property type="entry name" value="DUF6570"/>
    <property type="match status" value="1"/>
</dbReference>
<comment type="caution">
    <text evidence="3">The sequence shown here is derived from an EMBL/GenBank/DDBJ whole genome shotgun (WGS) entry which is preliminary data.</text>
</comment>
<dbReference type="EMBL" id="JAHWGI010001279">
    <property type="protein sequence ID" value="KAK3927198.1"/>
    <property type="molecule type" value="Genomic_DNA"/>
</dbReference>
<reference evidence="3" key="1">
    <citation type="submission" date="2021-07" db="EMBL/GenBank/DDBJ databases">
        <authorList>
            <person name="Catto M.A."/>
            <person name="Jacobson A."/>
            <person name="Kennedy G."/>
            <person name="Labadie P."/>
            <person name="Hunt B.G."/>
            <person name="Srinivasan R."/>
        </authorList>
    </citation>
    <scope>NUCLEOTIDE SEQUENCE</scope>
    <source>
        <strain evidence="3">PL_HMW_Pooled</strain>
        <tissue evidence="3">Head</tissue>
    </source>
</reference>
<gene>
    <name evidence="3" type="ORF">KUF71_015504</name>
</gene>
<feature type="compositionally biased region" description="Basic residues" evidence="1">
    <location>
        <begin position="744"/>
        <end position="755"/>
    </location>
</feature>
<organism evidence="3 4">
    <name type="scientific">Frankliniella fusca</name>
    <dbReference type="NCBI Taxonomy" id="407009"/>
    <lineage>
        <taxon>Eukaryota</taxon>
        <taxon>Metazoa</taxon>
        <taxon>Ecdysozoa</taxon>
        <taxon>Arthropoda</taxon>
        <taxon>Hexapoda</taxon>
        <taxon>Insecta</taxon>
        <taxon>Pterygota</taxon>
        <taxon>Neoptera</taxon>
        <taxon>Paraneoptera</taxon>
        <taxon>Thysanoptera</taxon>
        <taxon>Terebrantia</taxon>
        <taxon>Thripoidea</taxon>
        <taxon>Thripidae</taxon>
        <taxon>Frankliniella</taxon>
    </lineage>
</organism>
<proteinExistence type="predicted"/>
<accession>A0AAE1LPG8</accession>
<feature type="region of interest" description="Disordered" evidence="1">
    <location>
        <begin position="1"/>
        <end position="42"/>
    </location>
</feature>
<feature type="compositionally biased region" description="Basic residues" evidence="1">
    <location>
        <begin position="610"/>
        <end position="621"/>
    </location>
</feature>
<feature type="region of interest" description="Disordered" evidence="1">
    <location>
        <begin position="719"/>
        <end position="761"/>
    </location>
</feature>
<protein>
    <recommendedName>
        <fullName evidence="2">DUF6570 domain-containing protein</fullName>
    </recommendedName>
</protein>
<sequence>MRSRLAQYQNGSNKERQLRQHRRKNQERVERHRHASPDSYNLRRKQARKQWQTCVHDYEQAIREYHSHVCNCCGRLFRLSQLHLQTKSNLREKGFSDEFIKSVFWVRNREESKFCSTCIKDIRRNTVPKLCLSNGLEFPIVHEKILKLNRLEERLLAARHVFQTLWTVKGKTGQYKTKGGIVNVPVEIDNTVSAIPRPLSDSNMIHVRLARKMEYLKDYMAGIVRPKLLYDAAKQFTKMPLAIEQNITLSIDWDKNNNHLNYEYETDFENDFYTSSAIHETMLTAQDACFTGLLNDGVRMAPAEGFRPTSILFDDNCEYLAFPTIFGGYKMFPKWNNKPISYADFAKSMIKKLFTAFDDKKLATALQEASTRDDEVLENDSDSEIIGEKTSETFAQHQQTFDFDGYHLPSAENEYPNAEHVENTSSTAIRFSTPSKVPEEEFQAMFEILNQEQRDYIMHVSVMKTRGNRKNYKAMAEGADIDAKEFENFASDNISSLIKQEQESDDLSSNSSSIIMINSESETDKPSTSKKTQQILTAQNSKILFSSSDISSNEEKKSTSIKKISNRLSDSDTSGTTNNLPKKKQLKKTAQTMKPATSYSSTDEDSVLQFKKRKRVHHKRSIPSDESSDSERPPMKLQKVKHQSNKNTKMTNNQSSKRDQIHKRDQDTNSDSSAISEKPPAKQQKQKDYKKHQTKKNVTDVDQKIKELQAQLQTLINMSAAQKSKSEKKKEDSEESDSDDQTPKKVHKKLNRKPKQTAQQNDDDFINLLNDVQTYTCRDLKMGKSYKLLDLNITNETGFNGSYKKAVGKLQDKTRPNGYILITMPKPVASLNDQILQQMKSRIERNNNPYFLVNKITSRDRADGKGSYDVIDYKWM</sequence>
<feature type="compositionally biased region" description="Polar residues" evidence="1">
    <location>
        <begin position="567"/>
        <end position="580"/>
    </location>
</feature>
<keyword evidence="4" id="KW-1185">Reference proteome</keyword>
<feature type="compositionally biased region" description="Polar residues" evidence="1">
    <location>
        <begin position="1"/>
        <end position="12"/>
    </location>
</feature>
<evidence type="ECO:0000256" key="1">
    <source>
        <dbReference type="SAM" id="MobiDB-lite"/>
    </source>
</evidence>
<evidence type="ECO:0000313" key="4">
    <source>
        <dbReference type="Proteomes" id="UP001219518"/>
    </source>
</evidence>
<name>A0AAE1LPG8_9NEOP</name>
<feature type="domain" description="DUF6570" evidence="2">
    <location>
        <begin position="124"/>
        <end position="233"/>
    </location>
</feature>